<protein>
    <submittedName>
        <fullName evidence="2">Uncharacterized protein</fullName>
    </submittedName>
</protein>
<dbReference type="Gene3D" id="3.10.270.10">
    <property type="entry name" value="Urate Oxidase"/>
    <property type="match status" value="1"/>
</dbReference>
<organism evidence="2 3">
    <name type="scientific">Methylobacterium goesingense</name>
    <dbReference type="NCBI Taxonomy" id="243690"/>
    <lineage>
        <taxon>Bacteria</taxon>
        <taxon>Pseudomonadati</taxon>
        <taxon>Pseudomonadota</taxon>
        <taxon>Alphaproteobacteria</taxon>
        <taxon>Hyphomicrobiales</taxon>
        <taxon>Methylobacteriaceae</taxon>
        <taxon>Methylobacterium</taxon>
    </lineage>
</organism>
<dbReference type="SUPFAM" id="SSF55620">
    <property type="entry name" value="Tetrahydrobiopterin biosynthesis enzymes-like"/>
    <property type="match status" value="1"/>
</dbReference>
<dbReference type="RefSeq" id="WP_238279689.1">
    <property type="nucleotide sequence ID" value="NZ_BPQL01000065.1"/>
</dbReference>
<gene>
    <name evidence="2" type="ORF">ABID43_003414</name>
</gene>
<reference evidence="2 3" key="1">
    <citation type="submission" date="2024-06" db="EMBL/GenBank/DDBJ databases">
        <title>Genomic Encyclopedia of Type Strains, Phase IV (KMG-IV): sequencing the most valuable type-strain genomes for metagenomic binning, comparative biology and taxonomic classification.</title>
        <authorList>
            <person name="Goeker M."/>
        </authorList>
    </citation>
    <scope>NUCLEOTIDE SEQUENCE [LARGE SCALE GENOMIC DNA]</scope>
    <source>
        <strain evidence="2 3">DSM 21331</strain>
    </source>
</reference>
<proteinExistence type="predicted"/>
<accession>A0ABV2LAM6</accession>
<evidence type="ECO:0000313" key="2">
    <source>
        <dbReference type="EMBL" id="MET3693860.1"/>
    </source>
</evidence>
<evidence type="ECO:0000256" key="1">
    <source>
        <dbReference type="SAM" id="MobiDB-lite"/>
    </source>
</evidence>
<name>A0ABV2LAM6_9HYPH</name>
<dbReference type="EMBL" id="JBEPMM010000010">
    <property type="protein sequence ID" value="MET3693860.1"/>
    <property type="molecule type" value="Genomic_DNA"/>
</dbReference>
<feature type="compositionally biased region" description="Basic and acidic residues" evidence="1">
    <location>
        <begin position="65"/>
        <end position="79"/>
    </location>
</feature>
<comment type="caution">
    <text evidence="2">The sequence shown here is derived from an EMBL/GenBank/DDBJ whole genome shotgun (WGS) entry which is preliminary data.</text>
</comment>
<sequence length="79" mass="8790">MLRLARDCDRHAVREPTLTVLLEGDFAAAWAAGDSRRVVATDSIKVIWVPVDRFGRPGRNGSPLPKERGPAPELKHFSR</sequence>
<keyword evidence="3" id="KW-1185">Reference proteome</keyword>
<evidence type="ECO:0000313" key="3">
    <source>
        <dbReference type="Proteomes" id="UP001549145"/>
    </source>
</evidence>
<feature type="region of interest" description="Disordered" evidence="1">
    <location>
        <begin position="54"/>
        <end position="79"/>
    </location>
</feature>
<dbReference type="Proteomes" id="UP001549145">
    <property type="component" value="Unassembled WGS sequence"/>
</dbReference>